<dbReference type="Bgee" id="FBgn0270808">
    <property type="expression patterns" value="Expressed in male reproductive system and 1 other cell type or tissue"/>
</dbReference>
<gene>
    <name evidence="2" type="primary">Dsim\GD29518</name>
    <name evidence="2" type="ORF">Dsimw501_GD29518</name>
</gene>
<dbReference type="OrthoDB" id="7846039at2759"/>
<reference evidence="2" key="2">
    <citation type="submission" date="2014-06" db="EMBL/GenBank/DDBJ databases">
        <authorList>
            <person name="Hu T."/>
            <person name="Eisen M.B."/>
            <person name="Thornton K.R."/>
            <person name="Andolfatto P."/>
        </authorList>
    </citation>
    <scope>NUCLEOTIDE SEQUENCE</scope>
    <source>
        <strain evidence="2">W501</strain>
    </source>
</reference>
<evidence type="ECO:0000313" key="2">
    <source>
        <dbReference type="EMBL" id="KMY99810.1"/>
    </source>
</evidence>
<feature type="signal peptide" evidence="1">
    <location>
        <begin position="1"/>
        <end position="18"/>
    </location>
</feature>
<dbReference type="InterPro" id="IPR003475">
    <property type="entry name" value="Insect_Unk"/>
</dbReference>
<evidence type="ECO:0000256" key="1">
    <source>
        <dbReference type="SAM" id="SignalP"/>
    </source>
</evidence>
<accession>A0A0J9ULR2</accession>
<dbReference type="KEGG" id="dsi:Dsimw501_GD29518"/>
<keyword evidence="1" id="KW-0732">Signal</keyword>
<reference evidence="2" key="1">
    <citation type="journal article" date="2013" name="Genome Res.">
        <title>A second-generation assembly of the Drosophila simulans genome provides new insights into patterns of lineage-specific divergence.</title>
        <authorList>
            <person name="Hu T.T."/>
            <person name="Eisen M.B."/>
            <person name="Thornton K.R."/>
            <person name="Andolfatto P."/>
        </authorList>
    </citation>
    <scope>NUCLEOTIDE SEQUENCE [LARGE SCALE GENOMIC DNA]</scope>
    <source>
        <strain evidence="2">W501</strain>
    </source>
</reference>
<dbReference type="Proteomes" id="UP000035880">
    <property type="component" value="Chromosome 3L"/>
</dbReference>
<dbReference type="Pfam" id="PF02448">
    <property type="entry name" value="L71"/>
    <property type="match status" value="1"/>
</dbReference>
<feature type="chain" id="PRO_5005324427" description="DUF19 domain-containing protein" evidence="1">
    <location>
        <begin position="19"/>
        <end position="97"/>
    </location>
</feature>
<organism evidence="2">
    <name type="scientific">Drosophila simulans</name>
    <name type="common">Fruit fly</name>
    <dbReference type="NCBI Taxonomy" id="7240"/>
    <lineage>
        <taxon>Eukaryota</taxon>
        <taxon>Metazoa</taxon>
        <taxon>Ecdysozoa</taxon>
        <taxon>Arthropoda</taxon>
        <taxon>Hexapoda</taxon>
        <taxon>Insecta</taxon>
        <taxon>Pterygota</taxon>
        <taxon>Neoptera</taxon>
        <taxon>Endopterygota</taxon>
        <taxon>Diptera</taxon>
        <taxon>Brachycera</taxon>
        <taxon>Muscomorpha</taxon>
        <taxon>Ephydroidea</taxon>
        <taxon>Drosophilidae</taxon>
        <taxon>Drosophila</taxon>
        <taxon>Sophophora</taxon>
    </lineage>
</organism>
<name>A0A0J9ULR2_DROSI</name>
<dbReference type="AlphaFoldDB" id="A0A0J9ULR2"/>
<evidence type="ECO:0008006" key="3">
    <source>
        <dbReference type="Google" id="ProtNLM"/>
    </source>
</evidence>
<proteinExistence type="predicted"/>
<protein>
    <recommendedName>
        <fullName evidence="3">DUF19 domain-containing protein</fullName>
    </recommendedName>
</protein>
<reference evidence="2" key="3">
    <citation type="submission" date="2015-04" db="EMBL/GenBank/DDBJ databases">
        <authorList>
            <consortium name="FlyBase"/>
        </authorList>
    </citation>
    <scope>NUCLEOTIDE SEQUENCE</scope>
    <source>
        <strain evidence="2">W501</strain>
    </source>
</reference>
<sequence>MSIISVLIVFSVFIASEGNYFGDLFKCSDLLLKCQETETIMGKFNRMTNELNHNCSQEIGFKWSNITRCELEATKCLLNQMNAMDANCDNIADVMHL</sequence>
<dbReference type="EMBL" id="CM002912">
    <property type="protein sequence ID" value="KMY99810.1"/>
    <property type="molecule type" value="Genomic_DNA"/>
</dbReference>